<dbReference type="Pfam" id="PF13231">
    <property type="entry name" value="PMT_2"/>
    <property type="match status" value="1"/>
</dbReference>
<keyword evidence="3" id="KW-0328">Glycosyltransferase</keyword>
<dbReference type="PANTHER" id="PTHR33908:SF11">
    <property type="entry name" value="MEMBRANE PROTEIN"/>
    <property type="match status" value="1"/>
</dbReference>
<evidence type="ECO:0000313" key="10">
    <source>
        <dbReference type="EMBL" id="GAG27622.1"/>
    </source>
</evidence>
<accession>X0WWP8</accession>
<evidence type="ECO:0000256" key="6">
    <source>
        <dbReference type="ARBA" id="ARBA00022989"/>
    </source>
</evidence>
<keyword evidence="5 8" id="KW-0812">Transmembrane</keyword>
<evidence type="ECO:0000256" key="3">
    <source>
        <dbReference type="ARBA" id="ARBA00022676"/>
    </source>
</evidence>
<evidence type="ECO:0000256" key="2">
    <source>
        <dbReference type="ARBA" id="ARBA00022475"/>
    </source>
</evidence>
<feature type="transmembrane region" description="Helical" evidence="8">
    <location>
        <begin position="228"/>
        <end position="246"/>
    </location>
</feature>
<evidence type="ECO:0000256" key="1">
    <source>
        <dbReference type="ARBA" id="ARBA00004651"/>
    </source>
</evidence>
<feature type="transmembrane region" description="Helical" evidence="8">
    <location>
        <begin position="52"/>
        <end position="70"/>
    </location>
</feature>
<protein>
    <recommendedName>
        <fullName evidence="9">Glycosyltransferase RgtA/B/C/D-like domain-containing protein</fullName>
    </recommendedName>
</protein>
<reference evidence="10" key="1">
    <citation type="journal article" date="2014" name="Front. Microbiol.">
        <title>High frequency of phylogenetically diverse reductive dehalogenase-homologous genes in deep subseafloor sedimentary metagenomes.</title>
        <authorList>
            <person name="Kawai M."/>
            <person name="Futagami T."/>
            <person name="Toyoda A."/>
            <person name="Takaki Y."/>
            <person name="Nishi S."/>
            <person name="Hori S."/>
            <person name="Arai W."/>
            <person name="Tsubouchi T."/>
            <person name="Morono Y."/>
            <person name="Uchiyama I."/>
            <person name="Ito T."/>
            <person name="Fujiyama A."/>
            <person name="Inagaki F."/>
            <person name="Takami H."/>
        </authorList>
    </citation>
    <scope>NUCLEOTIDE SEQUENCE</scope>
    <source>
        <strain evidence="10">Expedition CK06-06</strain>
    </source>
</reference>
<gene>
    <name evidence="10" type="ORF">S01H1_48337</name>
</gene>
<sequence length="262" mass="28506">ISAARGFGNTIPDPAPYGFYFAGRVMTAFLGALTVPLVYVLASRLYDRRTGLVSSTLLTFCLLHVVHSHYVTTDVPMALFVTLTLVFCSLVLQKAEKKYIILAALFAGLSTSTKYPGAVTLLPVLVAQVLVPATRGWERLGQRLGLSVGAFMVGFLVGTPYAFLELNTFLSSLASVLGHYGTSQPGFEGGNTWLWYLRQTLTSADAALAGLGLAGIVWAAVKRRRGDLLLLSFAVPYYLLISLWQVRFERNLVPLLPVLMVL</sequence>
<keyword evidence="6 8" id="KW-1133">Transmembrane helix</keyword>
<feature type="transmembrane region" description="Helical" evidence="8">
    <location>
        <begin position="144"/>
        <end position="163"/>
    </location>
</feature>
<keyword evidence="2" id="KW-1003">Cell membrane</keyword>
<feature type="transmembrane region" description="Helical" evidence="8">
    <location>
        <begin position="201"/>
        <end position="221"/>
    </location>
</feature>
<dbReference type="InterPro" id="IPR050297">
    <property type="entry name" value="LipidA_mod_glycosyltrf_83"/>
</dbReference>
<dbReference type="EMBL" id="BARS01031040">
    <property type="protein sequence ID" value="GAG27622.1"/>
    <property type="molecule type" value="Genomic_DNA"/>
</dbReference>
<evidence type="ECO:0000256" key="5">
    <source>
        <dbReference type="ARBA" id="ARBA00022692"/>
    </source>
</evidence>
<dbReference type="GO" id="GO:0016763">
    <property type="term" value="F:pentosyltransferase activity"/>
    <property type="evidence" value="ECO:0007669"/>
    <property type="project" value="TreeGrafter"/>
</dbReference>
<feature type="non-terminal residue" evidence="10">
    <location>
        <position position="1"/>
    </location>
</feature>
<proteinExistence type="predicted"/>
<feature type="domain" description="Glycosyltransferase RgtA/B/C/D-like" evidence="9">
    <location>
        <begin position="21"/>
        <end position="142"/>
    </location>
</feature>
<evidence type="ECO:0000256" key="4">
    <source>
        <dbReference type="ARBA" id="ARBA00022679"/>
    </source>
</evidence>
<comment type="caution">
    <text evidence="10">The sequence shown here is derived from an EMBL/GenBank/DDBJ whole genome shotgun (WGS) entry which is preliminary data.</text>
</comment>
<dbReference type="GO" id="GO:0005886">
    <property type="term" value="C:plasma membrane"/>
    <property type="evidence" value="ECO:0007669"/>
    <property type="project" value="UniProtKB-SubCell"/>
</dbReference>
<evidence type="ECO:0000256" key="8">
    <source>
        <dbReference type="SAM" id="Phobius"/>
    </source>
</evidence>
<comment type="subcellular location">
    <subcellularLocation>
        <location evidence="1">Cell membrane</location>
        <topology evidence="1">Multi-pass membrane protein</topology>
    </subcellularLocation>
</comment>
<dbReference type="InterPro" id="IPR038731">
    <property type="entry name" value="RgtA/B/C-like"/>
</dbReference>
<keyword evidence="7 8" id="KW-0472">Membrane</keyword>
<feature type="transmembrane region" description="Helical" evidence="8">
    <location>
        <begin position="17"/>
        <end position="40"/>
    </location>
</feature>
<organism evidence="10">
    <name type="scientific">marine sediment metagenome</name>
    <dbReference type="NCBI Taxonomy" id="412755"/>
    <lineage>
        <taxon>unclassified sequences</taxon>
        <taxon>metagenomes</taxon>
        <taxon>ecological metagenomes</taxon>
    </lineage>
</organism>
<feature type="non-terminal residue" evidence="10">
    <location>
        <position position="262"/>
    </location>
</feature>
<feature type="transmembrane region" description="Helical" evidence="8">
    <location>
        <begin position="76"/>
        <end position="92"/>
    </location>
</feature>
<dbReference type="GO" id="GO:0008610">
    <property type="term" value="P:lipid biosynthetic process"/>
    <property type="evidence" value="ECO:0007669"/>
    <property type="project" value="UniProtKB-ARBA"/>
</dbReference>
<dbReference type="PANTHER" id="PTHR33908">
    <property type="entry name" value="MANNOSYLTRANSFERASE YKCB-RELATED"/>
    <property type="match status" value="1"/>
</dbReference>
<dbReference type="AlphaFoldDB" id="X0WWP8"/>
<name>X0WWP8_9ZZZZ</name>
<evidence type="ECO:0000259" key="9">
    <source>
        <dbReference type="Pfam" id="PF13231"/>
    </source>
</evidence>
<evidence type="ECO:0000256" key="7">
    <source>
        <dbReference type="ARBA" id="ARBA00023136"/>
    </source>
</evidence>
<keyword evidence="4" id="KW-0808">Transferase</keyword>